<accession>A0A5N5DWU2</accession>
<reference evidence="1 2" key="1">
    <citation type="journal article" date="2017" name="Poromechanics V (2013)">
        <title>Genomic Characterization of the Arsenic-Tolerant Actinobacterium, &lt;i&gt;Rhodococcus erythropolis&lt;/i&gt; S43.</title>
        <authorList>
            <person name="Retamal-Morales G."/>
            <person name="Mehnert M."/>
            <person name="Schwabe R."/>
            <person name="Tischler D."/>
            <person name="Schloemann M."/>
            <person name="Levican G.J."/>
        </authorList>
    </citation>
    <scope>NUCLEOTIDE SEQUENCE [LARGE SCALE GENOMIC DNA]</scope>
    <source>
        <strain evidence="1 2">S43</strain>
    </source>
</reference>
<organism evidence="1 2">
    <name type="scientific">Rhodococcus erythropolis</name>
    <name type="common">Arthrobacter picolinophilus</name>
    <dbReference type="NCBI Taxonomy" id="1833"/>
    <lineage>
        <taxon>Bacteria</taxon>
        <taxon>Bacillati</taxon>
        <taxon>Actinomycetota</taxon>
        <taxon>Actinomycetes</taxon>
        <taxon>Mycobacteriales</taxon>
        <taxon>Nocardiaceae</taxon>
        <taxon>Rhodococcus</taxon>
        <taxon>Rhodococcus erythropolis group</taxon>
    </lineage>
</organism>
<dbReference type="EMBL" id="MRBO01000838">
    <property type="protein sequence ID" value="KAB2581492.1"/>
    <property type="molecule type" value="Genomic_DNA"/>
</dbReference>
<dbReference type="Proteomes" id="UP000325576">
    <property type="component" value="Unassembled WGS sequence"/>
</dbReference>
<dbReference type="AlphaFoldDB" id="A0A5N5DWU2"/>
<evidence type="ECO:0000313" key="1">
    <source>
        <dbReference type="EMBL" id="KAB2581492.1"/>
    </source>
</evidence>
<proteinExistence type="predicted"/>
<evidence type="ECO:0000313" key="2">
    <source>
        <dbReference type="Proteomes" id="UP000325576"/>
    </source>
</evidence>
<gene>
    <name evidence="1" type="ORF">BS297_30590</name>
</gene>
<protein>
    <submittedName>
        <fullName evidence="1">Uncharacterized protein</fullName>
    </submittedName>
</protein>
<name>A0A5N5DWU2_RHOER</name>
<comment type="caution">
    <text evidence="1">The sequence shown here is derived from an EMBL/GenBank/DDBJ whole genome shotgun (WGS) entry which is preliminary data.</text>
</comment>
<sequence length="95" mass="10347">MGAAEFVKDGIESESFTVKSAKNQRIRDIYQSGRIVETSSLGTGSSPRRQLTRAHAIEQTLIDGLRLTEAPTDEAVLVTIAGGHTTTERGPRYRS</sequence>